<comment type="similarity">
    <text evidence="1">Belongs to the sigma-70 factor family. ECF subfamily.</text>
</comment>
<evidence type="ECO:0000256" key="5">
    <source>
        <dbReference type="ARBA" id="ARBA00023163"/>
    </source>
</evidence>
<evidence type="ECO:0000256" key="4">
    <source>
        <dbReference type="ARBA" id="ARBA00023125"/>
    </source>
</evidence>
<comment type="caution">
    <text evidence="7">The sequence shown here is derived from an EMBL/GenBank/DDBJ whole genome shotgun (WGS) entry which is preliminary data.</text>
</comment>
<reference evidence="7 8" key="1">
    <citation type="submission" date="2020-05" db="EMBL/GenBank/DDBJ databases">
        <title>Genomic Encyclopedia of Type Strains, Phase III (KMG-III): the genomes of soil and plant-associated and newly described type strains.</title>
        <authorList>
            <person name="Whitman W."/>
        </authorList>
    </citation>
    <scope>NUCLEOTIDE SEQUENCE [LARGE SCALE GENOMIC DNA]</scope>
    <source>
        <strain evidence="7 8">KCTC 19046</strain>
    </source>
</reference>
<dbReference type="SUPFAM" id="SSF88659">
    <property type="entry name" value="Sigma3 and sigma4 domains of RNA polymerase sigma factors"/>
    <property type="match status" value="1"/>
</dbReference>
<dbReference type="InterPro" id="IPR013249">
    <property type="entry name" value="RNA_pol_sigma70_r4_t2"/>
</dbReference>
<dbReference type="InterPro" id="IPR036388">
    <property type="entry name" value="WH-like_DNA-bd_sf"/>
</dbReference>
<dbReference type="Gene3D" id="1.10.1740.10">
    <property type="match status" value="1"/>
</dbReference>
<dbReference type="RefSeq" id="WP_171783586.1">
    <property type="nucleotide sequence ID" value="NZ_BAAAML010000006.1"/>
</dbReference>
<evidence type="ECO:0000256" key="3">
    <source>
        <dbReference type="ARBA" id="ARBA00023082"/>
    </source>
</evidence>
<dbReference type="SUPFAM" id="SSF88946">
    <property type="entry name" value="Sigma2 domain of RNA polymerase sigma factors"/>
    <property type="match status" value="1"/>
</dbReference>
<feature type="domain" description="RNA polymerase sigma factor 70 region 4 type 2" evidence="6">
    <location>
        <begin position="142"/>
        <end position="190"/>
    </location>
</feature>
<sequence length="212" mass="23732">MRTGDEALQGARREACRSLLGGELASVAEWGDSELLGEIRGGARWAASRLYERHRPSGLRLVRRISRSFEPEDALHDAWAKILHAIRAGAGPRDDFTPYYYSAIRSVVFSRAAREARKVVAEQAAAYQEAVLPRDATEGFVVREAFESLPERHRVALWAAEVEDLPRARIGELLGIDDGAVSALLYRARAGLRREWRLLTDERDPGCQDRPP</sequence>
<evidence type="ECO:0000259" key="6">
    <source>
        <dbReference type="Pfam" id="PF08281"/>
    </source>
</evidence>
<dbReference type="InterPro" id="IPR013324">
    <property type="entry name" value="RNA_pol_sigma_r3/r4-like"/>
</dbReference>
<dbReference type="PANTHER" id="PTHR43133:SF8">
    <property type="entry name" value="RNA POLYMERASE SIGMA FACTOR HI_1459-RELATED"/>
    <property type="match status" value="1"/>
</dbReference>
<dbReference type="Proteomes" id="UP000757540">
    <property type="component" value="Unassembled WGS sequence"/>
</dbReference>
<dbReference type="Gene3D" id="1.10.10.10">
    <property type="entry name" value="Winged helix-like DNA-binding domain superfamily/Winged helix DNA-binding domain"/>
    <property type="match status" value="1"/>
</dbReference>
<dbReference type="InterPro" id="IPR013325">
    <property type="entry name" value="RNA_pol_sigma_r2"/>
</dbReference>
<evidence type="ECO:0000313" key="8">
    <source>
        <dbReference type="Proteomes" id="UP000757540"/>
    </source>
</evidence>
<dbReference type="Pfam" id="PF08281">
    <property type="entry name" value="Sigma70_r4_2"/>
    <property type="match status" value="1"/>
</dbReference>
<dbReference type="EMBL" id="JABEZU010000002">
    <property type="protein sequence ID" value="NOV97368.1"/>
    <property type="molecule type" value="Genomic_DNA"/>
</dbReference>
<organism evidence="7 8">
    <name type="scientific">Isoptericola halotolerans</name>
    <dbReference type="NCBI Taxonomy" id="300560"/>
    <lineage>
        <taxon>Bacteria</taxon>
        <taxon>Bacillati</taxon>
        <taxon>Actinomycetota</taxon>
        <taxon>Actinomycetes</taxon>
        <taxon>Micrococcales</taxon>
        <taxon>Promicromonosporaceae</taxon>
        <taxon>Isoptericola</taxon>
    </lineage>
</organism>
<accession>A0ABX2A619</accession>
<evidence type="ECO:0000256" key="2">
    <source>
        <dbReference type="ARBA" id="ARBA00023015"/>
    </source>
</evidence>
<name>A0ABX2A619_9MICO</name>
<keyword evidence="8" id="KW-1185">Reference proteome</keyword>
<protein>
    <submittedName>
        <fullName evidence="7">RNA polymerase sigma factor (Sigma-70 family)</fullName>
    </submittedName>
</protein>
<dbReference type="NCBIfam" id="TIGR02937">
    <property type="entry name" value="sigma70-ECF"/>
    <property type="match status" value="1"/>
</dbReference>
<gene>
    <name evidence="7" type="ORF">HDG69_001943</name>
</gene>
<keyword evidence="4" id="KW-0238">DNA-binding</keyword>
<keyword evidence="3" id="KW-0731">Sigma factor</keyword>
<keyword evidence="2" id="KW-0805">Transcription regulation</keyword>
<dbReference type="InterPro" id="IPR014284">
    <property type="entry name" value="RNA_pol_sigma-70_dom"/>
</dbReference>
<dbReference type="PANTHER" id="PTHR43133">
    <property type="entry name" value="RNA POLYMERASE ECF-TYPE SIGMA FACTO"/>
    <property type="match status" value="1"/>
</dbReference>
<proteinExistence type="inferred from homology"/>
<evidence type="ECO:0000313" key="7">
    <source>
        <dbReference type="EMBL" id="NOV97368.1"/>
    </source>
</evidence>
<evidence type="ECO:0000256" key="1">
    <source>
        <dbReference type="ARBA" id="ARBA00010641"/>
    </source>
</evidence>
<keyword evidence="5" id="KW-0804">Transcription</keyword>
<dbReference type="InterPro" id="IPR039425">
    <property type="entry name" value="RNA_pol_sigma-70-like"/>
</dbReference>